<dbReference type="InterPro" id="IPR005475">
    <property type="entry name" value="Transketolase-like_Pyr-bd"/>
</dbReference>
<comment type="caution">
    <text evidence="5">The sequence shown here is derived from an EMBL/GenBank/DDBJ whole genome shotgun (WGS) entry which is preliminary data.</text>
</comment>
<dbReference type="NCBIfam" id="NF006667">
    <property type="entry name" value="PRK09212.1"/>
    <property type="match status" value="1"/>
</dbReference>
<evidence type="ECO:0000259" key="4">
    <source>
        <dbReference type="SMART" id="SM00861"/>
    </source>
</evidence>
<evidence type="ECO:0000313" key="6">
    <source>
        <dbReference type="Proteomes" id="UP000824089"/>
    </source>
</evidence>
<dbReference type="PANTHER" id="PTHR43257:SF2">
    <property type="entry name" value="PYRUVATE DEHYDROGENASE E1 COMPONENT SUBUNIT BETA"/>
    <property type="match status" value="1"/>
</dbReference>
<reference evidence="5" key="1">
    <citation type="submission" date="2020-10" db="EMBL/GenBank/DDBJ databases">
        <authorList>
            <person name="Gilroy R."/>
        </authorList>
    </citation>
    <scope>NUCLEOTIDE SEQUENCE</scope>
    <source>
        <strain evidence="5">CHK195-4489</strain>
    </source>
</reference>
<evidence type="ECO:0000256" key="1">
    <source>
        <dbReference type="ARBA" id="ARBA00001964"/>
    </source>
</evidence>
<dbReference type="EMBL" id="DVMM01000181">
    <property type="protein sequence ID" value="HIU30266.1"/>
    <property type="molecule type" value="Genomic_DNA"/>
</dbReference>
<dbReference type="FunFam" id="3.40.50.970:FF:000001">
    <property type="entry name" value="Pyruvate dehydrogenase E1 beta subunit"/>
    <property type="match status" value="1"/>
</dbReference>
<dbReference type="Proteomes" id="UP000824089">
    <property type="component" value="Unassembled WGS sequence"/>
</dbReference>
<dbReference type="Pfam" id="PF02780">
    <property type="entry name" value="Transketolase_C"/>
    <property type="match status" value="1"/>
</dbReference>
<dbReference type="Pfam" id="PF02779">
    <property type="entry name" value="Transket_pyr"/>
    <property type="match status" value="1"/>
</dbReference>
<dbReference type="FunFam" id="3.40.50.920:FF:000001">
    <property type="entry name" value="Pyruvate dehydrogenase E1 beta subunit"/>
    <property type="match status" value="1"/>
</dbReference>
<dbReference type="Gene3D" id="3.40.50.970">
    <property type="match status" value="1"/>
</dbReference>
<dbReference type="Gene3D" id="3.40.50.920">
    <property type="match status" value="1"/>
</dbReference>
<name>A0A9D1I8U8_9CLOT</name>
<dbReference type="InterPro" id="IPR029061">
    <property type="entry name" value="THDP-binding"/>
</dbReference>
<dbReference type="SUPFAM" id="SSF52922">
    <property type="entry name" value="TK C-terminal domain-like"/>
    <property type="match status" value="1"/>
</dbReference>
<accession>A0A9D1I8U8</accession>
<comment type="cofactor">
    <cofactor evidence="1">
        <name>thiamine diphosphate</name>
        <dbReference type="ChEBI" id="CHEBI:58937"/>
    </cofactor>
</comment>
<organism evidence="5 6">
    <name type="scientific">Candidatus Egerieisoma faecipullorum</name>
    <dbReference type="NCBI Taxonomy" id="2840963"/>
    <lineage>
        <taxon>Bacteria</taxon>
        <taxon>Bacillati</taxon>
        <taxon>Bacillota</taxon>
        <taxon>Clostridia</taxon>
        <taxon>Eubacteriales</taxon>
        <taxon>Clostridiaceae</taxon>
        <taxon>Clostridiaceae incertae sedis</taxon>
        <taxon>Candidatus Egerieisoma</taxon>
    </lineage>
</organism>
<feature type="domain" description="Transketolase-like pyrimidine-binding" evidence="4">
    <location>
        <begin position="4"/>
        <end position="179"/>
    </location>
</feature>
<gene>
    <name evidence="5" type="ORF">IAD50_08235</name>
</gene>
<evidence type="ECO:0000313" key="5">
    <source>
        <dbReference type="EMBL" id="HIU30266.1"/>
    </source>
</evidence>
<reference evidence="5" key="2">
    <citation type="journal article" date="2021" name="PeerJ">
        <title>Extensive microbial diversity within the chicken gut microbiome revealed by metagenomics and culture.</title>
        <authorList>
            <person name="Gilroy R."/>
            <person name="Ravi A."/>
            <person name="Getino M."/>
            <person name="Pursley I."/>
            <person name="Horton D.L."/>
            <person name="Alikhan N.F."/>
            <person name="Baker D."/>
            <person name="Gharbi K."/>
            <person name="Hall N."/>
            <person name="Watson M."/>
            <person name="Adriaenssens E.M."/>
            <person name="Foster-Nyarko E."/>
            <person name="Jarju S."/>
            <person name="Secka A."/>
            <person name="Antonio M."/>
            <person name="Oren A."/>
            <person name="Chaudhuri R.R."/>
            <person name="La Ragione R."/>
            <person name="Hildebrand F."/>
            <person name="Pallen M.J."/>
        </authorList>
    </citation>
    <scope>NUCLEOTIDE SEQUENCE</scope>
    <source>
        <strain evidence="5">CHK195-4489</strain>
    </source>
</reference>
<evidence type="ECO:0000256" key="3">
    <source>
        <dbReference type="ARBA" id="ARBA00023052"/>
    </source>
</evidence>
<dbReference type="GO" id="GO:0016491">
    <property type="term" value="F:oxidoreductase activity"/>
    <property type="evidence" value="ECO:0007669"/>
    <property type="project" value="UniProtKB-KW"/>
</dbReference>
<dbReference type="SUPFAM" id="SSF52518">
    <property type="entry name" value="Thiamin diphosphate-binding fold (THDP-binding)"/>
    <property type="match status" value="1"/>
</dbReference>
<dbReference type="InterPro" id="IPR033248">
    <property type="entry name" value="Transketolase_C"/>
</dbReference>
<dbReference type="InterPro" id="IPR009014">
    <property type="entry name" value="Transketo_C/PFOR_II"/>
</dbReference>
<proteinExistence type="predicted"/>
<keyword evidence="2" id="KW-0560">Oxidoreductase</keyword>
<dbReference type="SMART" id="SM00861">
    <property type="entry name" value="Transket_pyr"/>
    <property type="match status" value="1"/>
</dbReference>
<dbReference type="PANTHER" id="PTHR43257">
    <property type="entry name" value="PYRUVATE DEHYDROGENASE E1 COMPONENT BETA SUBUNIT"/>
    <property type="match status" value="1"/>
</dbReference>
<sequence>MSIKSYAQAIRDVIAEEMRRDGKVFIMGEDIAEQGGIFGCTRGLIDEFGPERVRNTPISEAGFCGAGLGAACAGMRPIIELMYMDFTLVAMDQIINQIAKTRYIFGGKAVIPLVIRGQQGVGRGNAATHSQSMEAVFLHFPGLKVAMPSDASDAAGLLRTAIRDDNPVMFFEHKALYTSKCEVDDSPDFSVPFGKARILREGTDVTIIATHTYVQKSLNVAEKLAAEGISAEVIDPRTLVPMDWDAMAASVEKTGRAVVVHEAHRTGGVGAEIAAELSERTFRYLDSPILRLGAKSCPLPFNLGLENAVVPQESDIYAACKRALYQA</sequence>
<evidence type="ECO:0000256" key="2">
    <source>
        <dbReference type="ARBA" id="ARBA00023002"/>
    </source>
</evidence>
<keyword evidence="3" id="KW-0786">Thiamine pyrophosphate</keyword>
<dbReference type="CDD" id="cd07036">
    <property type="entry name" value="TPP_PYR_E1-PDHc-beta_like"/>
    <property type="match status" value="1"/>
</dbReference>
<dbReference type="AlphaFoldDB" id="A0A9D1I8U8"/>
<protein>
    <submittedName>
        <fullName evidence="5">Alpha-ketoacid dehydrogenase subunit beta</fullName>
    </submittedName>
</protein>